<dbReference type="AlphaFoldDB" id="A0A0F9MX65"/>
<feature type="transmembrane region" description="Helical" evidence="1">
    <location>
        <begin position="6"/>
        <end position="32"/>
    </location>
</feature>
<keyword evidence="1" id="KW-0812">Transmembrane</keyword>
<dbReference type="EMBL" id="LAZR01009235">
    <property type="protein sequence ID" value="KKM73847.1"/>
    <property type="molecule type" value="Genomic_DNA"/>
</dbReference>
<keyword evidence="1" id="KW-0472">Membrane</keyword>
<proteinExistence type="predicted"/>
<protein>
    <submittedName>
        <fullName evidence="2">Uncharacterized protein</fullName>
    </submittedName>
</protein>
<keyword evidence="1" id="KW-1133">Transmembrane helix</keyword>
<reference evidence="2" key="1">
    <citation type="journal article" date="2015" name="Nature">
        <title>Complex archaea that bridge the gap between prokaryotes and eukaryotes.</title>
        <authorList>
            <person name="Spang A."/>
            <person name="Saw J.H."/>
            <person name="Jorgensen S.L."/>
            <person name="Zaremba-Niedzwiedzka K."/>
            <person name="Martijn J."/>
            <person name="Lind A.E."/>
            <person name="van Eijk R."/>
            <person name="Schleper C."/>
            <person name="Guy L."/>
            <person name="Ettema T.J."/>
        </authorList>
    </citation>
    <scope>NUCLEOTIDE SEQUENCE</scope>
</reference>
<name>A0A0F9MX65_9ZZZZ</name>
<gene>
    <name evidence="2" type="ORF">LCGC14_1406330</name>
</gene>
<organism evidence="2">
    <name type="scientific">marine sediment metagenome</name>
    <dbReference type="NCBI Taxonomy" id="412755"/>
    <lineage>
        <taxon>unclassified sequences</taxon>
        <taxon>metagenomes</taxon>
        <taxon>ecological metagenomes</taxon>
    </lineage>
</organism>
<comment type="caution">
    <text evidence="2">The sequence shown here is derived from an EMBL/GenBank/DDBJ whole genome shotgun (WGS) entry which is preliminary data.</text>
</comment>
<evidence type="ECO:0000256" key="1">
    <source>
        <dbReference type="SAM" id="Phobius"/>
    </source>
</evidence>
<evidence type="ECO:0000313" key="2">
    <source>
        <dbReference type="EMBL" id="KKM73847.1"/>
    </source>
</evidence>
<sequence>MITWEAIIKGIVIMDATLLTAAIVWTLIIVTYKIVSEGKK</sequence>
<accession>A0A0F9MX65</accession>